<comment type="caution">
    <text evidence="1">The sequence shown here is derived from an EMBL/GenBank/DDBJ whole genome shotgun (WGS) entry which is preliminary data.</text>
</comment>
<organism evidence="1 2">
    <name type="scientific">Edaphochlamys debaryana</name>
    <dbReference type="NCBI Taxonomy" id="47281"/>
    <lineage>
        <taxon>Eukaryota</taxon>
        <taxon>Viridiplantae</taxon>
        <taxon>Chlorophyta</taxon>
        <taxon>core chlorophytes</taxon>
        <taxon>Chlorophyceae</taxon>
        <taxon>CS clade</taxon>
        <taxon>Chlamydomonadales</taxon>
        <taxon>Chlamydomonadales incertae sedis</taxon>
        <taxon>Edaphochlamys</taxon>
    </lineage>
</organism>
<gene>
    <name evidence="1" type="ORF">HYH03_011062</name>
</gene>
<dbReference type="Proteomes" id="UP000612055">
    <property type="component" value="Unassembled WGS sequence"/>
</dbReference>
<dbReference type="AlphaFoldDB" id="A0A835XUL9"/>
<protein>
    <submittedName>
        <fullName evidence="1">Uncharacterized protein</fullName>
    </submittedName>
</protein>
<keyword evidence="2" id="KW-1185">Reference proteome</keyword>
<reference evidence="1" key="1">
    <citation type="journal article" date="2020" name="bioRxiv">
        <title>Comparative genomics of Chlamydomonas.</title>
        <authorList>
            <person name="Craig R.J."/>
            <person name="Hasan A.R."/>
            <person name="Ness R.W."/>
            <person name="Keightley P.D."/>
        </authorList>
    </citation>
    <scope>NUCLEOTIDE SEQUENCE</scope>
    <source>
        <strain evidence="1">CCAP 11/70</strain>
    </source>
</reference>
<accession>A0A835XUL9</accession>
<dbReference type="EMBL" id="JAEHOE010000061">
    <property type="protein sequence ID" value="KAG2490426.1"/>
    <property type="molecule type" value="Genomic_DNA"/>
</dbReference>
<name>A0A835XUL9_9CHLO</name>
<evidence type="ECO:0000313" key="1">
    <source>
        <dbReference type="EMBL" id="KAG2490426.1"/>
    </source>
</evidence>
<sequence length="450" mass="48863">MMPAWAQAVATPGEGSPDWLIAYGWTVHCMTHILINVISGNWEISAPKTVLDHPDVWALRAALLQRIIVHCGRTSPAEAAEAAGCGGDSWWRAELEARIGRATGAGASKYENDLKWMAAALFIDGSDQQQAMLLEAFWRMERGQGLDNTLSTLPWQAFHLNLLDKFASTRSTETAAWGLALSIDALNAQLNSEAALNVDEAWGAVEVLRWARKLAKLVKEAKTLEATEALQAQLSRASLAASVDYALRLTFAAADKAALRPHDATAQRLAVGLSPVPHTLRHLFALLPPEACCGWLVTLGKRFRMLTRRLLALKVHEICEESVAVEPAVDEEQALLRKIIHNLLPTMDMALAHVILKVHSDSSIQAADTVQAAAVSFFGRASCLLVTQVAARTRRGHMYPQLPSATTLALTYVQNLAHYAHYVEVMALQPHCLLAAACKLLCTGAVGEAA</sequence>
<proteinExistence type="predicted"/>
<evidence type="ECO:0000313" key="2">
    <source>
        <dbReference type="Proteomes" id="UP000612055"/>
    </source>
</evidence>